<organism evidence="2 3">
    <name type="scientific">Hassallia byssoidea VB512170</name>
    <dbReference type="NCBI Taxonomy" id="1304833"/>
    <lineage>
        <taxon>Bacteria</taxon>
        <taxon>Bacillati</taxon>
        <taxon>Cyanobacteriota</taxon>
        <taxon>Cyanophyceae</taxon>
        <taxon>Nostocales</taxon>
        <taxon>Tolypothrichaceae</taxon>
        <taxon>Hassallia</taxon>
    </lineage>
</organism>
<dbReference type="EMBL" id="JTCM02000002">
    <property type="protein sequence ID" value="NEU71387.1"/>
    <property type="molecule type" value="Genomic_DNA"/>
</dbReference>
<proteinExistence type="predicted"/>
<dbReference type="PANTHER" id="PTHR14136:SF17">
    <property type="entry name" value="BTB_POZ DOMAIN-CONTAINING PROTEIN KCTD9"/>
    <property type="match status" value="1"/>
</dbReference>
<dbReference type="PANTHER" id="PTHR14136">
    <property type="entry name" value="BTB_POZ DOMAIN-CONTAINING PROTEIN KCTD9"/>
    <property type="match status" value="1"/>
</dbReference>
<feature type="transmembrane region" description="Helical" evidence="1">
    <location>
        <begin position="130"/>
        <end position="151"/>
    </location>
</feature>
<dbReference type="RefSeq" id="WP_052325275.1">
    <property type="nucleotide sequence ID" value="NZ_JTCM02000002.1"/>
</dbReference>
<dbReference type="InterPro" id="IPR051082">
    <property type="entry name" value="Pentapeptide-BTB/POZ_domain"/>
</dbReference>
<dbReference type="InterPro" id="IPR001646">
    <property type="entry name" value="5peptide_repeat"/>
</dbReference>
<gene>
    <name evidence="2" type="ORF">PI95_002015</name>
</gene>
<keyword evidence="1" id="KW-1133">Transmembrane helix</keyword>
<dbReference type="Proteomes" id="UP000031549">
    <property type="component" value="Unassembled WGS sequence"/>
</dbReference>
<keyword evidence="1" id="KW-0472">Membrane</keyword>
<keyword evidence="3" id="KW-1185">Reference proteome</keyword>
<accession>A0A846H046</accession>
<dbReference type="AlphaFoldDB" id="A0A846H046"/>
<name>A0A846H046_9CYAN</name>
<comment type="caution">
    <text evidence="2">The sequence shown here is derived from an EMBL/GenBank/DDBJ whole genome shotgun (WGS) entry which is preliminary data.</text>
</comment>
<keyword evidence="1" id="KW-0812">Transmembrane</keyword>
<dbReference type="Pfam" id="PF00805">
    <property type="entry name" value="Pentapeptide"/>
    <property type="match status" value="2"/>
</dbReference>
<reference evidence="2 3" key="1">
    <citation type="journal article" date="2015" name="Genome Announc.">
        <title>Draft Genome Sequence of Cyanobacterium Hassallia byssoidea Strain VB512170, Isolated from Monuments in India.</title>
        <authorList>
            <person name="Singh D."/>
            <person name="Chandrababunaidu M.M."/>
            <person name="Panda A."/>
            <person name="Sen D."/>
            <person name="Bhattacharyya S."/>
            <person name="Adhikary S.P."/>
            <person name="Tripathy S."/>
        </authorList>
    </citation>
    <scope>NUCLEOTIDE SEQUENCE [LARGE SCALE GENOMIC DNA]</scope>
    <source>
        <strain evidence="2 3">VB512170</strain>
    </source>
</reference>
<dbReference type="SUPFAM" id="SSF141571">
    <property type="entry name" value="Pentapeptide repeat-like"/>
    <property type="match status" value="1"/>
</dbReference>
<dbReference type="Gene3D" id="2.160.20.80">
    <property type="entry name" value="E3 ubiquitin-protein ligase SopA"/>
    <property type="match status" value="1"/>
</dbReference>
<evidence type="ECO:0000256" key="1">
    <source>
        <dbReference type="SAM" id="Phobius"/>
    </source>
</evidence>
<protein>
    <submittedName>
        <fullName evidence="2">Pentapeptide repeat-containing protein</fullName>
    </submittedName>
</protein>
<evidence type="ECO:0000313" key="3">
    <source>
        <dbReference type="Proteomes" id="UP000031549"/>
    </source>
</evidence>
<sequence length="173" mass="19040">MTFTSNDFSSQNWNGRNLCNQNLSGYKLIRTQINGGNLRNSILDGADLEYAQLSGADLTNASLRGADLRNANLEFAQLENTDFRGANVQGTLFKHNTGLSEESKAVLKERGAIFNGDSITIDRKWWVEKVFIPVTALLIGSSGIVGVLQLLQQKTVNPHSPPPSIEKTQPPRR</sequence>
<evidence type="ECO:0000313" key="2">
    <source>
        <dbReference type="EMBL" id="NEU71387.1"/>
    </source>
</evidence>